<reference evidence="2 3" key="2">
    <citation type="journal article" date="2011" name="Stand. Genomic Sci.">
        <title>Complete genome sequence of Mahella australiensis type strain (50-1 BON).</title>
        <authorList>
            <person name="Sikorski J."/>
            <person name="Teshima H."/>
            <person name="Nolan M."/>
            <person name="Lucas S."/>
            <person name="Hammon N."/>
            <person name="Deshpande S."/>
            <person name="Cheng J.F."/>
            <person name="Pitluck S."/>
            <person name="Liolios K."/>
            <person name="Pagani I."/>
            <person name="Ivanova N."/>
            <person name="Huntemann M."/>
            <person name="Mavromatis K."/>
            <person name="Ovchinikova G."/>
            <person name="Pati A."/>
            <person name="Tapia R."/>
            <person name="Han C."/>
            <person name="Goodwin L."/>
            <person name="Chen A."/>
            <person name="Palaniappan K."/>
            <person name="Land M."/>
            <person name="Hauser L."/>
            <person name="Ngatchou-Djao O.D."/>
            <person name="Rohde M."/>
            <person name="Pukall R."/>
            <person name="Spring S."/>
            <person name="Abt B."/>
            <person name="Goker M."/>
            <person name="Detter J.C."/>
            <person name="Woyke T."/>
            <person name="Bristow J."/>
            <person name="Markowitz V."/>
            <person name="Hugenholtz P."/>
            <person name="Eisen J.A."/>
            <person name="Kyrpides N.C."/>
            <person name="Klenk H.P."/>
            <person name="Lapidus A."/>
        </authorList>
    </citation>
    <scope>NUCLEOTIDE SEQUENCE [LARGE SCALE GENOMIC DNA]</scope>
    <source>
        <strain evidence="3">DSM 15567 / CIP 107919 / 50-1 BON</strain>
    </source>
</reference>
<dbReference type="SUPFAM" id="SSF51569">
    <property type="entry name" value="Aldolase"/>
    <property type="match status" value="1"/>
</dbReference>
<organism evidence="2 3">
    <name type="scientific">Mahella australiensis (strain DSM 15567 / CIP 107919 / 50-1 BON)</name>
    <dbReference type="NCBI Taxonomy" id="697281"/>
    <lineage>
        <taxon>Bacteria</taxon>
        <taxon>Bacillati</taxon>
        <taxon>Bacillota</taxon>
        <taxon>Clostridia</taxon>
        <taxon>Thermoanaerobacterales</taxon>
        <taxon>Thermoanaerobacterales Family IV. Incertae Sedis</taxon>
        <taxon>Mahella</taxon>
    </lineage>
</organism>
<dbReference type="GO" id="GO:0004801">
    <property type="term" value="F:transaldolase activity"/>
    <property type="evidence" value="ECO:0007669"/>
    <property type="project" value="UniProtKB-EC"/>
</dbReference>
<dbReference type="eggNOG" id="COG0176">
    <property type="taxonomic scope" value="Bacteria"/>
</dbReference>
<dbReference type="GO" id="GO:0005975">
    <property type="term" value="P:carbohydrate metabolic process"/>
    <property type="evidence" value="ECO:0007669"/>
    <property type="project" value="InterPro"/>
</dbReference>
<evidence type="ECO:0000313" key="2">
    <source>
        <dbReference type="EMBL" id="AEE97874.1"/>
    </source>
</evidence>
<dbReference type="Proteomes" id="UP000008457">
    <property type="component" value="Chromosome"/>
</dbReference>
<dbReference type="InterPro" id="IPR001585">
    <property type="entry name" value="TAL/FSA"/>
</dbReference>
<dbReference type="EMBL" id="CP002360">
    <property type="protein sequence ID" value="AEE97874.1"/>
    <property type="molecule type" value="Genomic_DNA"/>
</dbReference>
<dbReference type="InterPro" id="IPR013785">
    <property type="entry name" value="Aldolase_TIM"/>
</dbReference>
<dbReference type="Pfam" id="PF00923">
    <property type="entry name" value="TAL_FSA"/>
    <property type="match status" value="1"/>
</dbReference>
<dbReference type="AlphaFoldDB" id="F3ZZ92"/>
<dbReference type="RefSeq" id="WP_013782297.1">
    <property type="nucleotide sequence ID" value="NC_015520.1"/>
</dbReference>
<protein>
    <submittedName>
        <fullName evidence="2">Transaldolase</fullName>
        <ecNumber evidence="2">2.2.1.2</ecNumber>
    </submittedName>
</protein>
<keyword evidence="3" id="KW-1185">Reference proteome</keyword>
<evidence type="ECO:0000256" key="1">
    <source>
        <dbReference type="ARBA" id="ARBA00023270"/>
    </source>
</evidence>
<dbReference type="STRING" id="697281.Mahau_2738"/>
<evidence type="ECO:0000313" key="3">
    <source>
        <dbReference type="Proteomes" id="UP000008457"/>
    </source>
</evidence>
<proteinExistence type="predicted"/>
<gene>
    <name evidence="2" type="ordered locus">Mahau_2738</name>
</gene>
<dbReference type="KEGG" id="mas:Mahau_2738"/>
<dbReference type="PANTHER" id="PTHR10683">
    <property type="entry name" value="TRANSALDOLASE"/>
    <property type="match status" value="1"/>
</dbReference>
<keyword evidence="1" id="KW-0704">Schiff base</keyword>
<keyword evidence="2" id="KW-0808">Transferase</keyword>
<accession>F3ZZ92</accession>
<sequence length="358" mass="40644">MTMDGYKSPLHRMASTMPTDFWNDSCSVEELTYAIENGAVGATTNPVIVFNVLKKEMHLWQDRINQIIKEMPKGTEEDVAWKLIEEMAVKGAELLKPVFDKENGLKGRISIQTNPKYYRNAEMMAEQAIHFNTLALNMQVKIPVTKAGIEAIEEATYNGVNINATVCFTVPQSLAVAEAIERGLDSREKEGKDIASMRPVCTIMVGRLDDWLKDVAEKDEILATPGYLDWAGIAAMKKAYRIYKERGYRTRLLAAAYRNYLQWSELMGGDIVLTIPYKWQKMFNASDIEVVARMDNDVDKEIIDELYAKFDDFRRAYDADGMKPEDFDGFGATKKTLKSFIEGYEQLLGVIRGFMITI</sequence>
<reference evidence="3" key="1">
    <citation type="submission" date="2010-11" db="EMBL/GenBank/DDBJ databases">
        <title>The complete genome of Mahella australiensis DSM 15567.</title>
        <authorList>
            <consortium name="US DOE Joint Genome Institute (JGI-PGF)"/>
            <person name="Lucas S."/>
            <person name="Copeland A."/>
            <person name="Lapidus A."/>
            <person name="Bruce D."/>
            <person name="Goodwin L."/>
            <person name="Pitluck S."/>
            <person name="Kyrpides N."/>
            <person name="Mavromatis K."/>
            <person name="Pagani I."/>
            <person name="Ivanova N."/>
            <person name="Teshima H."/>
            <person name="Brettin T."/>
            <person name="Detter J.C."/>
            <person name="Han C."/>
            <person name="Tapia R."/>
            <person name="Land M."/>
            <person name="Hauser L."/>
            <person name="Markowitz V."/>
            <person name="Cheng J.-F."/>
            <person name="Hugenholtz P."/>
            <person name="Woyke T."/>
            <person name="Wu D."/>
            <person name="Spring S."/>
            <person name="Pukall R."/>
            <person name="Steenblock K."/>
            <person name="Schneider S."/>
            <person name="Klenk H.-P."/>
            <person name="Eisen J.A."/>
        </authorList>
    </citation>
    <scope>NUCLEOTIDE SEQUENCE [LARGE SCALE GENOMIC DNA]</scope>
    <source>
        <strain evidence="3">DSM 15567 / CIP 107919 / 50-1 BON</strain>
    </source>
</reference>
<name>F3ZZ92_MAHA5</name>
<dbReference type="Gene3D" id="3.20.20.70">
    <property type="entry name" value="Aldolase class I"/>
    <property type="match status" value="1"/>
</dbReference>
<dbReference type="EC" id="2.2.1.2" evidence="2"/>
<dbReference type="HOGENOM" id="CLU_065803_0_0_9"/>